<dbReference type="OrthoDB" id="3935074at2759"/>
<reference evidence="3" key="1">
    <citation type="journal article" date="2020" name="Stud. Mycol.">
        <title>101 Dothideomycetes genomes: a test case for predicting lifestyles and emergence of pathogens.</title>
        <authorList>
            <person name="Haridas S."/>
            <person name="Albert R."/>
            <person name="Binder M."/>
            <person name="Bloem J."/>
            <person name="Labutti K."/>
            <person name="Salamov A."/>
            <person name="Andreopoulos B."/>
            <person name="Baker S."/>
            <person name="Barry K."/>
            <person name="Bills G."/>
            <person name="Bluhm B."/>
            <person name="Cannon C."/>
            <person name="Castanera R."/>
            <person name="Culley D."/>
            <person name="Daum C."/>
            <person name="Ezra D."/>
            <person name="Gonzalez J."/>
            <person name="Henrissat B."/>
            <person name="Kuo A."/>
            <person name="Liang C."/>
            <person name="Lipzen A."/>
            <person name="Lutzoni F."/>
            <person name="Magnuson J."/>
            <person name="Mondo S."/>
            <person name="Nolan M."/>
            <person name="Ohm R."/>
            <person name="Pangilinan J."/>
            <person name="Park H.-J."/>
            <person name="Ramirez L."/>
            <person name="Alfaro M."/>
            <person name="Sun H."/>
            <person name="Tritt A."/>
            <person name="Yoshinaga Y."/>
            <person name="Zwiers L.-H."/>
            <person name="Turgeon B."/>
            <person name="Goodwin S."/>
            <person name="Spatafora J."/>
            <person name="Crous P."/>
            <person name="Grigoriev I."/>
        </authorList>
    </citation>
    <scope>NUCLEOTIDE SEQUENCE</scope>
    <source>
        <strain evidence="3">CBS 130266</strain>
    </source>
</reference>
<gene>
    <name evidence="3" type="ORF">EJ08DRAFT_179980</name>
</gene>
<feature type="region of interest" description="Disordered" evidence="1">
    <location>
        <begin position="393"/>
        <end position="423"/>
    </location>
</feature>
<name>A0A9P4NU90_9PEZI</name>
<protein>
    <recommendedName>
        <fullName evidence="5">MARVEL domain-containing protein</fullName>
    </recommendedName>
</protein>
<evidence type="ECO:0000313" key="3">
    <source>
        <dbReference type="EMBL" id="KAF2431548.1"/>
    </source>
</evidence>
<accession>A0A9P4NU90</accession>
<dbReference type="Proteomes" id="UP000800235">
    <property type="component" value="Unassembled WGS sequence"/>
</dbReference>
<sequence length="553" mass="60027">MVCTARARSQLYDLDGKWMLKFRLRIVQNILCAASIGAAGIVLGRSSSYQTNAWKHSRSVAYYMPFSIITFLWNIANIVFLIKKRRPLNPLVNAIVYFILSAVFIIVGTLATAYCIQGYKNNGVDPYGLNIGTGVHDIRALNGTIITVSSANAQTCPAFSSCEIQKKWTMAAGQRSAVALVGCVLFAAAFIFNVVFFIFGCNDAVYGTKPGTSESKEGREKKWQKVLKPKHRMTAAGRAGHLSSPTLGDNRWMSSQHNLLGETKVPFAQDNLVRSSLSLAIFSDSKPLPQIKSDGGTKSGRSSHGSIYAFPRPGDSPVPPLPTPPLPTYSPRVQSFGEPSVKYLASRHHSMELPTPTTPRFSSPTTPRFPVRTSSVPNSPRHLSLHQSLIDSTPPVSPGVPPLPYTHAAGSQSQISTRPSSLAPSIAQSIAPTIFERKSIASRRSVRSLQSVDTASYYDHDATSECASEYTNLQRLASFRSMPRISVGPDFSADWGLDLNENAPPVPAIPSESALPSRSVSKKSTASSSQHVPMLPLPQLPRTTFGLEVPKRA</sequence>
<keyword evidence="2" id="KW-1133">Transmembrane helix</keyword>
<proteinExistence type="predicted"/>
<feature type="compositionally biased region" description="Low complexity" evidence="1">
    <location>
        <begin position="517"/>
        <end position="529"/>
    </location>
</feature>
<evidence type="ECO:0000256" key="2">
    <source>
        <dbReference type="SAM" id="Phobius"/>
    </source>
</evidence>
<feature type="compositionally biased region" description="Low complexity" evidence="1">
    <location>
        <begin position="354"/>
        <end position="370"/>
    </location>
</feature>
<keyword evidence="2" id="KW-0472">Membrane</keyword>
<keyword evidence="4" id="KW-1185">Reference proteome</keyword>
<keyword evidence="2" id="KW-0812">Transmembrane</keyword>
<feature type="compositionally biased region" description="Polar residues" evidence="1">
    <location>
        <begin position="409"/>
        <end position="423"/>
    </location>
</feature>
<feature type="region of interest" description="Disordered" evidence="1">
    <location>
        <begin position="351"/>
        <end position="381"/>
    </location>
</feature>
<dbReference type="EMBL" id="MU007031">
    <property type="protein sequence ID" value="KAF2431548.1"/>
    <property type="molecule type" value="Genomic_DNA"/>
</dbReference>
<feature type="transmembrane region" description="Helical" evidence="2">
    <location>
        <begin position="177"/>
        <end position="199"/>
    </location>
</feature>
<evidence type="ECO:0000313" key="4">
    <source>
        <dbReference type="Proteomes" id="UP000800235"/>
    </source>
</evidence>
<feature type="transmembrane region" description="Helical" evidence="2">
    <location>
        <begin position="94"/>
        <end position="116"/>
    </location>
</feature>
<feature type="region of interest" description="Disordered" evidence="1">
    <location>
        <begin position="502"/>
        <end position="553"/>
    </location>
</feature>
<comment type="caution">
    <text evidence="3">The sequence shown here is derived from an EMBL/GenBank/DDBJ whole genome shotgun (WGS) entry which is preliminary data.</text>
</comment>
<feature type="compositionally biased region" description="Pro residues" evidence="1">
    <location>
        <begin position="395"/>
        <end position="404"/>
    </location>
</feature>
<organism evidence="3 4">
    <name type="scientific">Tothia fuscella</name>
    <dbReference type="NCBI Taxonomy" id="1048955"/>
    <lineage>
        <taxon>Eukaryota</taxon>
        <taxon>Fungi</taxon>
        <taxon>Dikarya</taxon>
        <taxon>Ascomycota</taxon>
        <taxon>Pezizomycotina</taxon>
        <taxon>Dothideomycetes</taxon>
        <taxon>Pleosporomycetidae</taxon>
        <taxon>Venturiales</taxon>
        <taxon>Cylindrosympodiaceae</taxon>
        <taxon>Tothia</taxon>
    </lineage>
</organism>
<feature type="transmembrane region" description="Helical" evidence="2">
    <location>
        <begin position="26"/>
        <end position="48"/>
    </location>
</feature>
<evidence type="ECO:0000256" key="1">
    <source>
        <dbReference type="SAM" id="MobiDB-lite"/>
    </source>
</evidence>
<feature type="region of interest" description="Disordered" evidence="1">
    <location>
        <begin position="288"/>
        <end position="321"/>
    </location>
</feature>
<feature type="transmembrane region" description="Helical" evidence="2">
    <location>
        <begin position="60"/>
        <end position="82"/>
    </location>
</feature>
<dbReference type="AlphaFoldDB" id="A0A9P4NU90"/>
<evidence type="ECO:0008006" key="5">
    <source>
        <dbReference type="Google" id="ProtNLM"/>
    </source>
</evidence>